<evidence type="ECO:0000313" key="1">
    <source>
        <dbReference type="EMBL" id="QQG33665.1"/>
    </source>
</evidence>
<dbReference type="EMBL" id="MW343794">
    <property type="protein sequence ID" value="QQG33665.1"/>
    <property type="molecule type" value="Genomic_DNA"/>
</dbReference>
<proteinExistence type="predicted"/>
<evidence type="ECO:0000313" key="2">
    <source>
        <dbReference type="Proteomes" id="UP000595896"/>
    </source>
</evidence>
<dbReference type="Proteomes" id="UP000595896">
    <property type="component" value="Segment"/>
</dbReference>
<reference evidence="1 2" key="1">
    <citation type="submission" date="2020-12" db="EMBL/GenBank/DDBJ databases">
        <authorList>
            <person name="Luo D."/>
            <person name="Li C."/>
            <person name="Zeng H."/>
        </authorList>
    </citation>
    <scope>NUCLEOTIDE SEQUENCE [LARGE SCALE GENOMIC DNA]</scope>
</reference>
<name>A0A7T5QXV0_9CAUD</name>
<sequence>MARKPTVIDNSFLVDMFNSIDGIGDLGSWMQDIIYGSSRLGHSNPSAAVAIFKALATLPVISFDTVKHFVNNRSEVIDQRTFSDRHVYAFMNRVLSARKGIEFYYERRTGQKFHVIEPVETVDSTDFVYADGVKASELVYENVVRNHGTEH</sequence>
<dbReference type="KEGG" id="vg:77948175"/>
<protein>
    <submittedName>
        <fullName evidence="1">Uncharacterized protein</fullName>
    </submittedName>
</protein>
<organism evidence="1 2">
    <name type="scientific">Cronobacter phage A24</name>
    <dbReference type="NCBI Taxonomy" id="2795745"/>
    <lineage>
        <taxon>Viruses</taxon>
        <taxon>Duplodnaviria</taxon>
        <taxon>Heunggongvirae</taxon>
        <taxon>Uroviricota</taxon>
        <taxon>Caudoviricetes</taxon>
        <taxon>Grimontviridae</taxon>
        <taxon>Crifsvirus</taxon>
        <taxon>Crifsvirus A24</taxon>
    </lineage>
</organism>
<accession>A0A7T5QXV0</accession>
<dbReference type="GeneID" id="77948175"/>
<dbReference type="RefSeq" id="YP_010671913.1">
    <property type="nucleotide sequence ID" value="NC_070973.1"/>
</dbReference>
<keyword evidence="2" id="KW-1185">Reference proteome</keyword>